<organism evidence="2 3">
    <name type="scientific">Colletotrichum kahawae</name>
    <name type="common">Coffee berry disease fungus</name>
    <dbReference type="NCBI Taxonomy" id="34407"/>
    <lineage>
        <taxon>Eukaryota</taxon>
        <taxon>Fungi</taxon>
        <taxon>Dikarya</taxon>
        <taxon>Ascomycota</taxon>
        <taxon>Pezizomycotina</taxon>
        <taxon>Sordariomycetes</taxon>
        <taxon>Hypocreomycetidae</taxon>
        <taxon>Glomerellales</taxon>
        <taxon>Glomerellaceae</taxon>
        <taxon>Colletotrichum</taxon>
        <taxon>Colletotrichum gloeosporioides species complex</taxon>
    </lineage>
</organism>
<evidence type="ECO:0000256" key="1">
    <source>
        <dbReference type="SAM" id="MobiDB-lite"/>
    </source>
</evidence>
<dbReference type="AlphaFoldDB" id="A0AAD9YHP9"/>
<evidence type="ECO:0000313" key="2">
    <source>
        <dbReference type="EMBL" id="KAK2763528.1"/>
    </source>
</evidence>
<protein>
    <submittedName>
        <fullName evidence="2">Uncharacterized protein</fullName>
    </submittedName>
</protein>
<keyword evidence="3" id="KW-1185">Reference proteome</keyword>
<accession>A0AAD9YHP9</accession>
<feature type="region of interest" description="Disordered" evidence="1">
    <location>
        <begin position="71"/>
        <end position="103"/>
    </location>
</feature>
<dbReference type="EMBL" id="VYYT01000145">
    <property type="protein sequence ID" value="KAK2763528.1"/>
    <property type="molecule type" value="Genomic_DNA"/>
</dbReference>
<dbReference type="Proteomes" id="UP001281614">
    <property type="component" value="Unassembled WGS sequence"/>
</dbReference>
<sequence>MMSGSVNTKDTHKGSSSQTASPEMQNLILEKLTVLRAQNDHLIQQNMIMIHQNQVMINNNMTVIETLKGMTSSTMSVPKKPDTPVSDTDGKGKGLPSKADNNH</sequence>
<evidence type="ECO:0000313" key="3">
    <source>
        <dbReference type="Proteomes" id="UP001281614"/>
    </source>
</evidence>
<comment type="caution">
    <text evidence="2">The sequence shown here is derived from an EMBL/GenBank/DDBJ whole genome shotgun (WGS) entry which is preliminary data.</text>
</comment>
<reference evidence="2" key="1">
    <citation type="submission" date="2023-02" db="EMBL/GenBank/DDBJ databases">
        <title>Colletotrichum kahawae CIFC_Que2 genome sequencing and assembly.</title>
        <authorList>
            <person name="Baroncelli R."/>
        </authorList>
    </citation>
    <scope>NUCLEOTIDE SEQUENCE</scope>
    <source>
        <strain evidence="2">CIFC_Que2</strain>
    </source>
</reference>
<feature type="region of interest" description="Disordered" evidence="1">
    <location>
        <begin position="1"/>
        <end position="24"/>
    </location>
</feature>
<name>A0AAD9YHP9_COLKA</name>
<proteinExistence type="predicted"/>
<gene>
    <name evidence="2" type="ORF">CKAH01_15992</name>
</gene>